<feature type="transmembrane region" description="Helical" evidence="1">
    <location>
        <begin position="147"/>
        <end position="180"/>
    </location>
</feature>
<feature type="transmembrane region" description="Helical" evidence="1">
    <location>
        <begin position="234"/>
        <end position="252"/>
    </location>
</feature>
<dbReference type="EMBL" id="LBPX01000009">
    <property type="protein sequence ID" value="KKP67816.1"/>
    <property type="molecule type" value="Genomic_DNA"/>
</dbReference>
<protein>
    <recommendedName>
        <fullName evidence="4">Glycosyltransferase RgtA/B/C/D-like domain-containing protein</fullName>
    </recommendedName>
</protein>
<evidence type="ECO:0000313" key="3">
    <source>
        <dbReference type="Proteomes" id="UP000034127"/>
    </source>
</evidence>
<accession>A0A0G0BVL0</accession>
<comment type="caution">
    <text evidence="2">The sequence shown here is derived from an EMBL/GenBank/DDBJ whole genome shotgun (WGS) entry which is preliminary data.</text>
</comment>
<evidence type="ECO:0008006" key="4">
    <source>
        <dbReference type="Google" id="ProtNLM"/>
    </source>
</evidence>
<feature type="transmembrane region" description="Helical" evidence="1">
    <location>
        <begin position="287"/>
        <end position="307"/>
    </location>
</feature>
<proteinExistence type="predicted"/>
<keyword evidence="1" id="KW-1133">Transmembrane helix</keyword>
<feature type="transmembrane region" description="Helical" evidence="1">
    <location>
        <begin position="357"/>
        <end position="376"/>
    </location>
</feature>
<feature type="transmembrane region" description="Helical" evidence="1">
    <location>
        <begin position="117"/>
        <end position="135"/>
    </location>
</feature>
<sequence length="390" mass="45294">MRRIYPYFTLTLIVFLSTLFLWLPFLTKSSNWLGLKLENSSFEYIYKHYDGPLYVIPAKTLYDPAKLKTPDGGNILAQPANYFAAHLPLYPLTIRLLKEFISNSFQINELAYLKSMLLVNIFATVGLAWFFYFILKKIKITKAPMLLTIIFLFLPRLFVVRSVGAPESLFLLLILGSLYFFEKGKYLLAGLFGGLATMTKSPGILLFGAYCLVFAEKLLVKKKNIERSMPKIDWLGIALIPAGLLVVFIIYWKQMGDFFAYFNSGDNIHLIFPFSVFNFKMPWVGTAWLEDVIFYFLLYGLTVISLFKSKQRSFFYFSLVFFIATLFIQHRDIGRYSLPLWPMALIAHEKFFTSKKFIAICIVLFPAIFFYAWNFLSYNIMPIADWTPYL</sequence>
<reference evidence="2 3" key="1">
    <citation type="journal article" date="2015" name="Nature">
        <title>rRNA introns, odd ribosomes, and small enigmatic genomes across a large radiation of phyla.</title>
        <authorList>
            <person name="Brown C.T."/>
            <person name="Hug L.A."/>
            <person name="Thomas B.C."/>
            <person name="Sharon I."/>
            <person name="Castelle C.J."/>
            <person name="Singh A."/>
            <person name="Wilkins M.J."/>
            <person name="Williams K.H."/>
            <person name="Banfield J.F."/>
        </authorList>
    </citation>
    <scope>NUCLEOTIDE SEQUENCE [LARGE SCALE GENOMIC DNA]</scope>
</reference>
<feature type="transmembrane region" description="Helical" evidence="1">
    <location>
        <begin position="186"/>
        <end position="213"/>
    </location>
</feature>
<evidence type="ECO:0000256" key="1">
    <source>
        <dbReference type="SAM" id="Phobius"/>
    </source>
</evidence>
<keyword evidence="1" id="KW-0472">Membrane</keyword>
<evidence type="ECO:0000313" key="2">
    <source>
        <dbReference type="EMBL" id="KKP67816.1"/>
    </source>
</evidence>
<dbReference type="Proteomes" id="UP000034127">
    <property type="component" value="Unassembled WGS sequence"/>
</dbReference>
<feature type="transmembrane region" description="Helical" evidence="1">
    <location>
        <begin position="314"/>
        <end position="330"/>
    </location>
</feature>
<gene>
    <name evidence="2" type="ORF">UR63_C0009G0006</name>
</gene>
<feature type="transmembrane region" description="Helical" evidence="1">
    <location>
        <begin position="7"/>
        <end position="25"/>
    </location>
</feature>
<organism evidence="2 3">
    <name type="scientific">Candidatus Roizmanbacteria bacterium GW2011_GWC2_35_12</name>
    <dbReference type="NCBI Taxonomy" id="1618485"/>
    <lineage>
        <taxon>Bacteria</taxon>
        <taxon>Candidatus Roizmaniibacteriota</taxon>
    </lineage>
</organism>
<name>A0A0G0BVL0_9BACT</name>
<dbReference type="AlphaFoldDB" id="A0A0G0BVL0"/>
<keyword evidence="1" id="KW-0812">Transmembrane</keyword>